<comment type="caution">
    <text evidence="2">The sequence shown here is derived from an EMBL/GenBank/DDBJ whole genome shotgun (WGS) entry which is preliminary data.</text>
</comment>
<dbReference type="EMBL" id="CAMPGE010007073">
    <property type="protein sequence ID" value="CAI2366000.1"/>
    <property type="molecule type" value="Genomic_DNA"/>
</dbReference>
<organism evidence="2 3">
    <name type="scientific">Euplotes crassus</name>
    <dbReference type="NCBI Taxonomy" id="5936"/>
    <lineage>
        <taxon>Eukaryota</taxon>
        <taxon>Sar</taxon>
        <taxon>Alveolata</taxon>
        <taxon>Ciliophora</taxon>
        <taxon>Intramacronucleata</taxon>
        <taxon>Spirotrichea</taxon>
        <taxon>Hypotrichia</taxon>
        <taxon>Euplotida</taxon>
        <taxon>Euplotidae</taxon>
        <taxon>Moneuplotes</taxon>
    </lineage>
</organism>
<name>A0AAD1UIG4_EUPCR</name>
<feature type="compositionally biased region" description="Basic and acidic residues" evidence="1">
    <location>
        <begin position="798"/>
        <end position="827"/>
    </location>
</feature>
<keyword evidence="3" id="KW-1185">Reference proteome</keyword>
<proteinExistence type="predicted"/>
<feature type="region of interest" description="Disordered" evidence="1">
    <location>
        <begin position="125"/>
        <end position="157"/>
    </location>
</feature>
<accession>A0AAD1UIG4</accession>
<evidence type="ECO:0000313" key="2">
    <source>
        <dbReference type="EMBL" id="CAI2366000.1"/>
    </source>
</evidence>
<reference evidence="2" key="1">
    <citation type="submission" date="2023-07" db="EMBL/GenBank/DDBJ databases">
        <authorList>
            <consortium name="AG Swart"/>
            <person name="Singh M."/>
            <person name="Singh A."/>
            <person name="Seah K."/>
            <person name="Emmerich C."/>
        </authorList>
    </citation>
    <scope>NUCLEOTIDE SEQUENCE</scope>
    <source>
        <strain evidence="2">DP1</strain>
    </source>
</reference>
<gene>
    <name evidence="2" type="ORF">ECRASSUSDP1_LOCUS7269</name>
</gene>
<evidence type="ECO:0000313" key="3">
    <source>
        <dbReference type="Proteomes" id="UP001295684"/>
    </source>
</evidence>
<protein>
    <submittedName>
        <fullName evidence="2">Uncharacterized protein</fullName>
    </submittedName>
</protein>
<feature type="compositionally biased region" description="Basic and acidic residues" evidence="1">
    <location>
        <begin position="18"/>
        <end position="31"/>
    </location>
</feature>
<sequence>MDEECKGTTINLETIMKRIHGDDSSPSHDSFDSGSDSGLVKPSSLAERFKTNPRFSAKANSEKITQFPKRLNYSIIQKMRDKGMLKPKKASSPVINKGILKNLSTKSLTKSKKLLFTTSPKKKVLLSSRAPSKKSRTSLSEKDSSVKSPLPPKNKNSLKHIYPAFIDAIQKREDEEEEEQYPFSKREAIKLAPLIGLNALTPRDKLTKDYKKYAWFLKIVLGSKLPPGYTRETAPGKEVIYFNEITGKVSKEHPRAGFFKKTFTKIVKAELESKKNNVMDKIVIDEATKHSIAQRSEKNKEKVVRNTKKGKRSIILGSSLSKSLADKLTNKIESQEPTSREINKSTERYNMLTKFIQNKSQRVNPKIERKHEKNQTLKYYQFLKRTFGDSINAIFDNDSVKAEILSFFPTLTSEILQDIEEKYHSDQNLQENKRYKATFRIKPATQTSFKKHQIRSQKCKIKRAAAVRANSRLFLEKAKYLDIKKIPSDEELIIISQQLSINIPKDDPNLLLAIFNAYMDFREKHKVPWRYRNYQDKKYWVYKNDIRETYPYLEEMKKIVSAIFGIKPESKPSKITRRTSSKSLGIMTDKSLINTQSYTHAMTQRENLTLSPEKICESNKILSKISTSENIKDLVSIINKEREKVSEVFISNSIAKRSGKGFIASASLPNLHKECTYNLEDFKKTIGANITDKEAMDLLFYCPFKFPDTRDIKKRNSVDRKCMKLSSFSKRKIKTKYSICNAKQDSIPVPIKKEIKRLQPIKNTDLLLDIISLSAESIQSQDTVSDATDGVFMKISEDHAKGLENTKSDTSTEKKNDQRDSTQRDFDNPEIVILPSKTLPENINEKDQIIKIQPGQEVSIGRETGGDKIKIQDLSQRTRNPPKDYVFAENADTSSKLNVPSKKRRSSIFCNNNSSPGIKATTKRLSDEELPQFKNLSSEGAITSEAAQSTFRMNPMGIAGIDRFRLNSKEMGNNSSKSLYPLTQRRKININNNLDMKDPYIQKRTKLTLRQAKLMASLNKNKINRGKFNYMLNHITSTKARRVIQKLLGPTKIIMNDFKNESSLVEEESDLINLPKEVEDIISEYNSIRLSLLRTQFKESENTLGSSYKFDEDQIEKPFQSISSTGVIPNTSRKTYGQEIAKNTFLSKFF</sequence>
<dbReference type="AlphaFoldDB" id="A0AAD1UIG4"/>
<feature type="region of interest" description="Disordered" evidence="1">
    <location>
        <begin position="798"/>
        <end position="830"/>
    </location>
</feature>
<evidence type="ECO:0000256" key="1">
    <source>
        <dbReference type="SAM" id="MobiDB-lite"/>
    </source>
</evidence>
<dbReference type="Proteomes" id="UP001295684">
    <property type="component" value="Unassembled WGS sequence"/>
</dbReference>
<feature type="region of interest" description="Disordered" evidence="1">
    <location>
        <begin position="18"/>
        <end position="46"/>
    </location>
</feature>